<sequence length="232" mass="24754">MYCRNYVCLASGGKAVKGEHVERANVAFTFTHGAATEKKRMSKRTHGSQVWLSNLPLPSILNASQIAQAASGTPDSPFRSLPLLIRTATRTSGRESVTLYTSTRNQFRKFPASSPLHNPLSANSRASAASAARVVSSRLPCLSSVAGPDAQTPATARGFYRGPGSHFPGWTSAGKTGPPSLSLRFSPPTRASPKLTNGPAPRETAERQPNFTHHPMAGRISTPLDYCGKLDP</sequence>
<dbReference type="Proteomes" id="UP000193144">
    <property type="component" value="Unassembled WGS sequence"/>
</dbReference>
<feature type="region of interest" description="Disordered" evidence="1">
    <location>
        <begin position="167"/>
        <end position="232"/>
    </location>
</feature>
<evidence type="ECO:0000313" key="3">
    <source>
        <dbReference type="Proteomes" id="UP000193144"/>
    </source>
</evidence>
<dbReference type="EMBL" id="MCFA01000011">
    <property type="protein sequence ID" value="ORY17697.1"/>
    <property type="molecule type" value="Genomic_DNA"/>
</dbReference>
<evidence type="ECO:0000313" key="2">
    <source>
        <dbReference type="EMBL" id="ORY17697.1"/>
    </source>
</evidence>
<dbReference type="AlphaFoldDB" id="A0A1Y2A5V2"/>
<protein>
    <submittedName>
        <fullName evidence="2">Uncharacterized protein</fullName>
    </submittedName>
</protein>
<evidence type="ECO:0000256" key="1">
    <source>
        <dbReference type="SAM" id="MobiDB-lite"/>
    </source>
</evidence>
<accession>A0A1Y2A5V2</accession>
<organism evidence="2 3">
    <name type="scientific">Clohesyomyces aquaticus</name>
    <dbReference type="NCBI Taxonomy" id="1231657"/>
    <lineage>
        <taxon>Eukaryota</taxon>
        <taxon>Fungi</taxon>
        <taxon>Dikarya</taxon>
        <taxon>Ascomycota</taxon>
        <taxon>Pezizomycotina</taxon>
        <taxon>Dothideomycetes</taxon>
        <taxon>Pleosporomycetidae</taxon>
        <taxon>Pleosporales</taxon>
        <taxon>Lindgomycetaceae</taxon>
        <taxon>Clohesyomyces</taxon>
    </lineage>
</organism>
<gene>
    <name evidence="2" type="ORF">BCR34DRAFT_583546</name>
</gene>
<name>A0A1Y2A5V2_9PLEO</name>
<keyword evidence="3" id="KW-1185">Reference proteome</keyword>
<reference evidence="2 3" key="1">
    <citation type="submission" date="2016-07" db="EMBL/GenBank/DDBJ databases">
        <title>Pervasive Adenine N6-methylation of Active Genes in Fungi.</title>
        <authorList>
            <consortium name="DOE Joint Genome Institute"/>
            <person name="Mondo S.J."/>
            <person name="Dannebaum R.O."/>
            <person name="Kuo R.C."/>
            <person name="Labutti K."/>
            <person name="Haridas S."/>
            <person name="Kuo A."/>
            <person name="Salamov A."/>
            <person name="Ahrendt S.R."/>
            <person name="Lipzen A."/>
            <person name="Sullivan W."/>
            <person name="Andreopoulos W.B."/>
            <person name="Clum A."/>
            <person name="Lindquist E."/>
            <person name="Daum C."/>
            <person name="Ramamoorthy G.K."/>
            <person name="Gryganskyi A."/>
            <person name="Culley D."/>
            <person name="Magnuson J.K."/>
            <person name="James T.Y."/>
            <person name="O'Malley M.A."/>
            <person name="Stajich J.E."/>
            <person name="Spatafora J.W."/>
            <person name="Visel A."/>
            <person name="Grigoriev I.V."/>
        </authorList>
    </citation>
    <scope>NUCLEOTIDE SEQUENCE [LARGE SCALE GENOMIC DNA]</scope>
    <source>
        <strain evidence="2 3">CBS 115471</strain>
    </source>
</reference>
<proteinExistence type="predicted"/>
<comment type="caution">
    <text evidence="2">The sequence shown here is derived from an EMBL/GenBank/DDBJ whole genome shotgun (WGS) entry which is preliminary data.</text>
</comment>